<dbReference type="Pfam" id="PF08808">
    <property type="entry name" value="RES"/>
    <property type="match status" value="1"/>
</dbReference>
<keyword evidence="3" id="KW-1185">Reference proteome</keyword>
<gene>
    <name evidence="2" type="ORF">AUR04nite_33010</name>
</gene>
<evidence type="ECO:0000313" key="2">
    <source>
        <dbReference type="EMBL" id="GED07769.1"/>
    </source>
</evidence>
<name>A0A4Y4DR05_GLUUR</name>
<organism evidence="2 3">
    <name type="scientific">Glutamicibacter uratoxydans</name>
    <name type="common">Arthrobacter uratoxydans</name>
    <dbReference type="NCBI Taxonomy" id="43667"/>
    <lineage>
        <taxon>Bacteria</taxon>
        <taxon>Bacillati</taxon>
        <taxon>Actinomycetota</taxon>
        <taxon>Actinomycetes</taxon>
        <taxon>Micrococcales</taxon>
        <taxon>Micrococcaceae</taxon>
        <taxon>Glutamicibacter</taxon>
    </lineage>
</organism>
<comment type="caution">
    <text evidence="2">The sequence shown here is derived from an EMBL/GenBank/DDBJ whole genome shotgun (WGS) entry which is preliminary data.</text>
</comment>
<reference evidence="2 3" key="1">
    <citation type="submission" date="2019-06" db="EMBL/GenBank/DDBJ databases">
        <title>Whole genome shotgun sequence of Glutamicibacter uratoxydans NBRC 15515.</title>
        <authorList>
            <person name="Hosoyama A."/>
            <person name="Uohara A."/>
            <person name="Ohji S."/>
            <person name="Ichikawa N."/>
        </authorList>
    </citation>
    <scope>NUCLEOTIDE SEQUENCE [LARGE SCALE GENOMIC DNA]</scope>
    <source>
        <strain evidence="2 3">NBRC 15515</strain>
    </source>
</reference>
<evidence type="ECO:0000259" key="1">
    <source>
        <dbReference type="Pfam" id="PF08808"/>
    </source>
</evidence>
<evidence type="ECO:0000313" key="3">
    <source>
        <dbReference type="Proteomes" id="UP000316612"/>
    </source>
</evidence>
<accession>A0A4Y4DR05</accession>
<proteinExistence type="predicted"/>
<dbReference type="Proteomes" id="UP000316612">
    <property type="component" value="Unassembled WGS sequence"/>
</dbReference>
<dbReference type="InterPro" id="IPR014914">
    <property type="entry name" value="RES_dom"/>
</dbReference>
<sequence length="104" mass="11297">MAAHKDNRAMALETLRLSVEADGIVDLRNGKALAALGIDLSDAIAPWQETVAEGGSPRSWLVRDQLIAAGANGLIDPSRTKPGLWHLVLFRWNMPDNPTVRVES</sequence>
<feature type="domain" description="RES" evidence="1">
    <location>
        <begin position="11"/>
        <end position="102"/>
    </location>
</feature>
<protein>
    <recommendedName>
        <fullName evidence="1">RES domain-containing protein</fullName>
    </recommendedName>
</protein>
<dbReference type="AlphaFoldDB" id="A0A4Y4DR05"/>
<dbReference type="EMBL" id="BJNY01000026">
    <property type="protein sequence ID" value="GED07769.1"/>
    <property type="molecule type" value="Genomic_DNA"/>
</dbReference>